<evidence type="ECO:0000259" key="12">
    <source>
        <dbReference type="SMART" id="SM00986"/>
    </source>
</evidence>
<keyword evidence="11" id="KW-0234">DNA repair</keyword>
<dbReference type="SUPFAM" id="SSF52141">
    <property type="entry name" value="Uracil-DNA glycosylase-like"/>
    <property type="match status" value="1"/>
</dbReference>
<protein>
    <recommendedName>
        <fullName evidence="4">Type-4 uracil-DNA glycosylase</fullName>
        <ecNumber evidence="3">3.2.2.27</ecNumber>
    </recommendedName>
</protein>
<name>A0A645DWL0_9ZZZZ</name>
<keyword evidence="9" id="KW-0408">Iron</keyword>
<evidence type="ECO:0000256" key="1">
    <source>
        <dbReference type="ARBA" id="ARBA00001400"/>
    </source>
</evidence>
<accession>A0A645DWL0</accession>
<gene>
    <name evidence="13" type="primary">udg_11</name>
    <name evidence="13" type="ORF">SDC9_141056</name>
</gene>
<evidence type="ECO:0000256" key="7">
    <source>
        <dbReference type="ARBA" id="ARBA00022763"/>
    </source>
</evidence>
<keyword evidence="13" id="KW-0326">Glycosidase</keyword>
<organism evidence="13">
    <name type="scientific">bioreactor metagenome</name>
    <dbReference type="NCBI Taxonomy" id="1076179"/>
    <lineage>
        <taxon>unclassified sequences</taxon>
        <taxon>metagenomes</taxon>
        <taxon>ecological metagenomes</taxon>
    </lineage>
</organism>
<keyword evidence="10" id="KW-0411">Iron-sulfur</keyword>
<evidence type="ECO:0000256" key="2">
    <source>
        <dbReference type="ARBA" id="ARBA00006521"/>
    </source>
</evidence>
<comment type="similarity">
    <text evidence="2">Belongs to the uracil-DNA glycosylase (UDG) superfamily. Type 4 (UDGa) family.</text>
</comment>
<dbReference type="AlphaFoldDB" id="A0A645DWL0"/>
<dbReference type="GO" id="GO:0004844">
    <property type="term" value="F:uracil DNA N-glycosylase activity"/>
    <property type="evidence" value="ECO:0007669"/>
    <property type="project" value="UniProtKB-EC"/>
</dbReference>
<comment type="catalytic activity">
    <reaction evidence="1">
        <text>Hydrolyzes single-stranded DNA or mismatched double-stranded DNA and polynucleotides, releasing free uracil.</text>
        <dbReference type="EC" id="3.2.2.27"/>
    </reaction>
</comment>
<dbReference type="GO" id="GO:0006281">
    <property type="term" value="P:DNA repair"/>
    <property type="evidence" value="ECO:0007669"/>
    <property type="project" value="UniProtKB-KW"/>
</dbReference>
<keyword evidence="5" id="KW-0004">4Fe-4S</keyword>
<dbReference type="SMART" id="SM00986">
    <property type="entry name" value="UDG"/>
    <property type="match status" value="1"/>
</dbReference>
<evidence type="ECO:0000313" key="13">
    <source>
        <dbReference type="EMBL" id="MPM93914.1"/>
    </source>
</evidence>
<dbReference type="GO" id="GO:0046872">
    <property type="term" value="F:metal ion binding"/>
    <property type="evidence" value="ECO:0007669"/>
    <property type="project" value="UniProtKB-KW"/>
</dbReference>
<dbReference type="Gene3D" id="3.40.470.10">
    <property type="entry name" value="Uracil-DNA glycosylase-like domain"/>
    <property type="match status" value="1"/>
</dbReference>
<dbReference type="NCBIfam" id="TIGR00758">
    <property type="entry name" value="UDG_fam4"/>
    <property type="match status" value="1"/>
</dbReference>
<evidence type="ECO:0000256" key="11">
    <source>
        <dbReference type="ARBA" id="ARBA00023204"/>
    </source>
</evidence>
<keyword evidence="6" id="KW-0479">Metal-binding</keyword>
<dbReference type="GO" id="GO:0051539">
    <property type="term" value="F:4 iron, 4 sulfur cluster binding"/>
    <property type="evidence" value="ECO:0007669"/>
    <property type="project" value="UniProtKB-KW"/>
</dbReference>
<reference evidence="13" key="1">
    <citation type="submission" date="2019-08" db="EMBL/GenBank/DDBJ databases">
        <authorList>
            <person name="Kucharzyk K."/>
            <person name="Murdoch R.W."/>
            <person name="Higgins S."/>
            <person name="Loffler F."/>
        </authorList>
    </citation>
    <scope>NUCLEOTIDE SEQUENCE</scope>
</reference>
<keyword evidence="7" id="KW-0227">DNA damage</keyword>
<evidence type="ECO:0000256" key="5">
    <source>
        <dbReference type="ARBA" id="ARBA00022485"/>
    </source>
</evidence>
<dbReference type="InterPro" id="IPR051536">
    <property type="entry name" value="UDG_Type-4/5"/>
</dbReference>
<dbReference type="SMART" id="SM00987">
    <property type="entry name" value="UreE_C"/>
    <property type="match status" value="1"/>
</dbReference>
<evidence type="ECO:0000256" key="9">
    <source>
        <dbReference type="ARBA" id="ARBA00023004"/>
    </source>
</evidence>
<dbReference type="PANTHER" id="PTHR33693:SF1">
    <property type="entry name" value="TYPE-4 URACIL-DNA GLYCOSYLASE"/>
    <property type="match status" value="1"/>
</dbReference>
<dbReference type="InterPro" id="IPR005122">
    <property type="entry name" value="Uracil-DNA_glycosylase-like"/>
</dbReference>
<dbReference type="CDD" id="cd10030">
    <property type="entry name" value="UDG-F4_TTUDGA_SPO1dp_like"/>
    <property type="match status" value="1"/>
</dbReference>
<dbReference type="Pfam" id="PF03167">
    <property type="entry name" value="UDG"/>
    <property type="match status" value="1"/>
</dbReference>
<evidence type="ECO:0000256" key="10">
    <source>
        <dbReference type="ARBA" id="ARBA00023014"/>
    </source>
</evidence>
<evidence type="ECO:0000256" key="6">
    <source>
        <dbReference type="ARBA" id="ARBA00022723"/>
    </source>
</evidence>
<feature type="domain" description="Uracil-DNA glycosylase-like" evidence="12">
    <location>
        <begin position="29"/>
        <end position="176"/>
    </location>
</feature>
<dbReference type="PANTHER" id="PTHR33693">
    <property type="entry name" value="TYPE-5 URACIL-DNA GLYCOSYLASE"/>
    <property type="match status" value="1"/>
</dbReference>
<evidence type="ECO:0000256" key="4">
    <source>
        <dbReference type="ARBA" id="ARBA00019403"/>
    </source>
</evidence>
<evidence type="ECO:0000256" key="8">
    <source>
        <dbReference type="ARBA" id="ARBA00022801"/>
    </source>
</evidence>
<sequence length="192" mass="22007">MYTTWDELKTACQKCENCNLCKTRTNVVVRQGNENAEVLFIGEGPGQNEDLQGKPFVGRSGNLLTDMLREVGLERDKNFYITNIVKCRPPENRDPLPEEQSQCLAWLGEQVHLLKPKIIVCVGRISAQKLISKDFRVTIDHGKFYKRNDIVYMGTFHPAAILRNPNNKPLAQNDFLRLRDVILKICPSTYEK</sequence>
<dbReference type="EC" id="3.2.2.27" evidence="3"/>
<dbReference type="EMBL" id="VSSQ01040618">
    <property type="protein sequence ID" value="MPM93914.1"/>
    <property type="molecule type" value="Genomic_DNA"/>
</dbReference>
<evidence type="ECO:0000256" key="3">
    <source>
        <dbReference type="ARBA" id="ARBA00012030"/>
    </source>
</evidence>
<dbReference type="InterPro" id="IPR005273">
    <property type="entry name" value="Ura-DNA_glyco_family4"/>
</dbReference>
<comment type="caution">
    <text evidence="13">The sequence shown here is derived from an EMBL/GenBank/DDBJ whole genome shotgun (WGS) entry which is preliminary data.</text>
</comment>
<proteinExistence type="inferred from homology"/>
<keyword evidence="8 13" id="KW-0378">Hydrolase</keyword>
<dbReference type="InterPro" id="IPR036895">
    <property type="entry name" value="Uracil-DNA_glycosylase-like_sf"/>
</dbReference>